<evidence type="ECO:0000313" key="2">
    <source>
        <dbReference type="EMBL" id="CAI9913437.1"/>
    </source>
</evidence>
<proteinExistence type="predicted"/>
<keyword evidence="4" id="KW-1185">Reference proteome</keyword>
<evidence type="ECO:0000313" key="4">
    <source>
        <dbReference type="Proteomes" id="UP001642409"/>
    </source>
</evidence>
<accession>A0AA86TDM9</accession>
<feature type="region of interest" description="Disordered" evidence="1">
    <location>
        <begin position="137"/>
        <end position="156"/>
    </location>
</feature>
<protein>
    <submittedName>
        <fullName evidence="3">Hypothetical_protein</fullName>
    </submittedName>
</protein>
<comment type="caution">
    <text evidence="2">The sequence shown here is derived from an EMBL/GenBank/DDBJ whole genome shotgun (WGS) entry which is preliminary data.</text>
</comment>
<evidence type="ECO:0000313" key="3">
    <source>
        <dbReference type="EMBL" id="CAL6054202.1"/>
    </source>
</evidence>
<reference evidence="2" key="1">
    <citation type="submission" date="2023-06" db="EMBL/GenBank/DDBJ databases">
        <authorList>
            <person name="Kurt Z."/>
        </authorList>
    </citation>
    <scope>NUCLEOTIDE SEQUENCE</scope>
</reference>
<name>A0AA86TDM9_9EUKA</name>
<organism evidence="2">
    <name type="scientific">Hexamita inflata</name>
    <dbReference type="NCBI Taxonomy" id="28002"/>
    <lineage>
        <taxon>Eukaryota</taxon>
        <taxon>Metamonada</taxon>
        <taxon>Diplomonadida</taxon>
        <taxon>Hexamitidae</taxon>
        <taxon>Hexamitinae</taxon>
        <taxon>Hexamita</taxon>
    </lineage>
</organism>
<dbReference type="AlphaFoldDB" id="A0AA86TDM9"/>
<evidence type="ECO:0000256" key="1">
    <source>
        <dbReference type="SAM" id="MobiDB-lite"/>
    </source>
</evidence>
<gene>
    <name evidence="2" type="ORF">HINF_LOCUS1082</name>
    <name evidence="3" type="ORF">HINF_LOCUS45953</name>
</gene>
<dbReference type="Proteomes" id="UP001642409">
    <property type="component" value="Unassembled WGS sequence"/>
</dbReference>
<dbReference type="EMBL" id="CATOUU010000025">
    <property type="protein sequence ID" value="CAI9913437.1"/>
    <property type="molecule type" value="Genomic_DNA"/>
</dbReference>
<sequence length="184" mass="22232">MDRFSNILLEWIIQIHTIQTNNSKPGLRHYKNTIFPNSTNILFSSNVLSPQQTKRRFIQNHQPHFNKQVSKSWLYQQVGILMSNYREQTDYVFRKKTGKAQDQPTKINIWEIDQSEYYPSKRDNQLKRWNTKYQRKTQEETQVKISSAAQPRDPSQEYRQYLDEPKSYQYSKTSCEQFQLQQQK</sequence>
<reference evidence="3 4" key="2">
    <citation type="submission" date="2024-07" db="EMBL/GenBank/DDBJ databases">
        <authorList>
            <person name="Akdeniz Z."/>
        </authorList>
    </citation>
    <scope>NUCLEOTIDE SEQUENCE [LARGE SCALE GENOMIC DNA]</scope>
</reference>
<dbReference type="EMBL" id="CAXDID020000201">
    <property type="protein sequence ID" value="CAL6054202.1"/>
    <property type="molecule type" value="Genomic_DNA"/>
</dbReference>